<feature type="compositionally biased region" description="Basic and acidic residues" evidence="15">
    <location>
        <begin position="604"/>
        <end position="621"/>
    </location>
</feature>
<evidence type="ECO:0000313" key="17">
    <source>
        <dbReference type="EMBL" id="KAH0965987.1"/>
    </source>
</evidence>
<feature type="compositionally biased region" description="Basic residues" evidence="15">
    <location>
        <begin position="313"/>
        <end position="327"/>
    </location>
</feature>
<keyword evidence="10" id="KW-0156">Chromatin regulator</keyword>
<dbReference type="Proteomes" id="UP000824596">
    <property type="component" value="Unassembled WGS sequence"/>
</dbReference>
<evidence type="ECO:0000256" key="8">
    <source>
        <dbReference type="ARBA" id="ARBA00022679"/>
    </source>
</evidence>
<dbReference type="GO" id="GO:0005634">
    <property type="term" value="C:nucleus"/>
    <property type="evidence" value="ECO:0007669"/>
    <property type="project" value="UniProtKB-SubCell"/>
</dbReference>
<comment type="catalytic activity">
    <reaction evidence="14">
        <text>L-lysyl(20)-[histone H4] + 3 S-adenosyl-L-methionine = N(6),N(6),N(6)-trimethyl-L-lysyl(20)-[histone H4] + 3 S-adenosyl-L-homocysteine + 3 H(+)</text>
        <dbReference type="Rhea" id="RHEA:64456"/>
        <dbReference type="Rhea" id="RHEA-COMP:15554"/>
        <dbReference type="Rhea" id="RHEA-COMP:15998"/>
        <dbReference type="ChEBI" id="CHEBI:15378"/>
        <dbReference type="ChEBI" id="CHEBI:29969"/>
        <dbReference type="ChEBI" id="CHEBI:57856"/>
        <dbReference type="ChEBI" id="CHEBI:59789"/>
        <dbReference type="ChEBI" id="CHEBI:61961"/>
        <dbReference type="EC" id="2.1.1.372"/>
    </reaction>
</comment>
<dbReference type="Gene3D" id="1.10.10.1700">
    <property type="entry name" value="Histone-lysine N-methyltransferase"/>
    <property type="match status" value="1"/>
</dbReference>
<evidence type="ECO:0000256" key="13">
    <source>
        <dbReference type="ARBA" id="ARBA00030653"/>
    </source>
</evidence>
<evidence type="ECO:0000313" key="18">
    <source>
        <dbReference type="Proteomes" id="UP000824596"/>
    </source>
</evidence>
<comment type="function">
    <text evidence="1">Histone methyltransferase that trimethylates 'Lys-20' of histone H4 to form H4K20me3.</text>
</comment>
<name>A0A9P8N308_9HYPO</name>
<dbReference type="GeneID" id="68353132"/>
<feature type="compositionally biased region" description="Low complexity" evidence="15">
    <location>
        <begin position="379"/>
        <end position="390"/>
    </location>
</feature>
<dbReference type="InterPro" id="IPR041938">
    <property type="entry name" value="Hist-Lys_N-MTase_N"/>
</dbReference>
<feature type="compositionally biased region" description="Basic residues" evidence="15">
    <location>
        <begin position="668"/>
        <end position="681"/>
    </location>
</feature>
<sequence>MPTSKSASAAKRRRLTLAQLAAYDDILTDALVDHVFYWTSVPKNRSSYHPSRGIREQVIAGIIQQEVVVNRSLEAAERKLLATDGLRRFHDGLKTDQERDDFRRHLLRYLQIYLPDCPWEVGSTNRYTIVTHEACVTARRPIRRNETVRYLSGIQVNITPEEEKDIAVRKKDFSIVVSSRNKCTSLFMGPARFANHDCGANARLMTTGHAGIEIIATRAIDPGEEITVSYGENYFGEDNCECLCRTCEKNLCNGWTPEHVAAPAVEATVEGVDEGLDEEKTESYSLRRRLRDGSSAGAASSRTPSVAPLIRPRIYKTRIRTPRRGHAKASWSAATSPAPDADSPRGRKRSAGAMVTPPVTPAKRLRSLAESLTAQGVTSSGSSSSGSASSINGDAMETDFTSPDKETPEPSAEKPMESDAPRAMKREESDAAHSPPLSQESVASASSEAAVALATTPVVSVPHSPPSDKPTAPAPVVIVSSIEAVDEGQEAQATGEGEQIVRRRKYQRRVFIKQTTPPARMRTPGDYVLTPLLLSEPEMAWIQCSNCSAYFVQQNAYFTRSSCPRCERHSKLYGYLWPKTDKVGPSDKEERVLDHRTVHRFLDSHEERKARGRKSFDRDGTCEADQSDDEPRGRDPARGPASSAKQAARKGHKAKMEHERADGVAPRRSGRARRTSCKLAE</sequence>
<feature type="region of interest" description="Disordered" evidence="15">
    <location>
        <begin position="604"/>
        <end position="681"/>
    </location>
</feature>
<feature type="domain" description="SET" evidence="16">
    <location>
        <begin position="117"/>
        <end position="231"/>
    </location>
</feature>
<evidence type="ECO:0000259" key="16">
    <source>
        <dbReference type="PROSITE" id="PS50280"/>
    </source>
</evidence>
<dbReference type="GO" id="GO:0032259">
    <property type="term" value="P:methylation"/>
    <property type="evidence" value="ECO:0007669"/>
    <property type="project" value="UniProtKB-KW"/>
</dbReference>
<evidence type="ECO:0000256" key="11">
    <source>
        <dbReference type="ARBA" id="ARBA00023242"/>
    </source>
</evidence>
<dbReference type="GO" id="GO:0005694">
    <property type="term" value="C:chromosome"/>
    <property type="evidence" value="ECO:0007669"/>
    <property type="project" value="UniProtKB-SubCell"/>
</dbReference>
<keyword evidence="11" id="KW-0539">Nucleus</keyword>
<evidence type="ECO:0000256" key="2">
    <source>
        <dbReference type="ARBA" id="ARBA00004123"/>
    </source>
</evidence>
<dbReference type="EC" id="2.1.1.372" evidence="12"/>
<evidence type="ECO:0000256" key="14">
    <source>
        <dbReference type="ARBA" id="ARBA00048081"/>
    </source>
</evidence>
<evidence type="ECO:0000256" key="4">
    <source>
        <dbReference type="ARBA" id="ARBA00014232"/>
    </source>
</evidence>
<dbReference type="PANTHER" id="PTHR12977:SF4">
    <property type="entry name" value="HISTONE-LYSINE N-METHYLTRANSFERASE KMT5B"/>
    <property type="match status" value="1"/>
</dbReference>
<evidence type="ECO:0000256" key="10">
    <source>
        <dbReference type="ARBA" id="ARBA00022853"/>
    </source>
</evidence>
<evidence type="ECO:0000256" key="1">
    <source>
        <dbReference type="ARBA" id="ARBA00001984"/>
    </source>
</evidence>
<dbReference type="SUPFAM" id="SSF82199">
    <property type="entry name" value="SET domain"/>
    <property type="match status" value="1"/>
</dbReference>
<feature type="compositionally biased region" description="Low complexity" evidence="15">
    <location>
        <begin position="293"/>
        <end position="302"/>
    </location>
</feature>
<feature type="compositionally biased region" description="Low complexity" evidence="15">
    <location>
        <begin position="437"/>
        <end position="449"/>
    </location>
</feature>
<feature type="region of interest" description="Disordered" evidence="15">
    <location>
        <begin position="271"/>
        <end position="449"/>
    </location>
</feature>
<dbReference type="InterPro" id="IPR025783">
    <property type="entry name" value="Set9_fungi"/>
</dbReference>
<evidence type="ECO:0000256" key="6">
    <source>
        <dbReference type="ARBA" id="ARBA00022454"/>
    </source>
</evidence>
<dbReference type="AlphaFoldDB" id="A0A9P8N308"/>
<keyword evidence="8" id="KW-0808">Transferase</keyword>
<evidence type="ECO:0000256" key="12">
    <source>
        <dbReference type="ARBA" id="ARBA00024057"/>
    </source>
</evidence>
<dbReference type="InterPro" id="IPR046341">
    <property type="entry name" value="SET_dom_sf"/>
</dbReference>
<dbReference type="PROSITE" id="PS51567">
    <property type="entry name" value="SAM_MT43_SUVAR420_1"/>
    <property type="match status" value="1"/>
</dbReference>
<gene>
    <name evidence="17" type="ORF">HRG_04003</name>
</gene>
<evidence type="ECO:0000256" key="3">
    <source>
        <dbReference type="ARBA" id="ARBA00004286"/>
    </source>
</evidence>
<evidence type="ECO:0000256" key="5">
    <source>
        <dbReference type="ARBA" id="ARBA00015413"/>
    </source>
</evidence>
<evidence type="ECO:0000256" key="15">
    <source>
        <dbReference type="SAM" id="MobiDB-lite"/>
    </source>
</evidence>
<dbReference type="Gene3D" id="2.170.270.10">
    <property type="entry name" value="SET domain"/>
    <property type="match status" value="1"/>
</dbReference>
<dbReference type="PROSITE" id="PS50280">
    <property type="entry name" value="SET"/>
    <property type="match status" value="1"/>
</dbReference>
<keyword evidence="9" id="KW-0949">S-adenosyl-L-methionine</keyword>
<keyword evidence="7" id="KW-0489">Methyltransferase</keyword>
<keyword evidence="18" id="KW-1185">Reference proteome</keyword>
<dbReference type="RefSeq" id="XP_044723500.1">
    <property type="nucleotide sequence ID" value="XM_044862474.1"/>
</dbReference>
<feature type="compositionally biased region" description="Basic and acidic residues" evidence="15">
    <location>
        <begin position="402"/>
        <end position="431"/>
    </location>
</feature>
<feature type="compositionally biased region" description="Low complexity" evidence="15">
    <location>
        <begin position="328"/>
        <end position="341"/>
    </location>
</feature>
<dbReference type="EMBL" id="JAIZPD010000003">
    <property type="protein sequence ID" value="KAH0965987.1"/>
    <property type="molecule type" value="Genomic_DNA"/>
</dbReference>
<protein>
    <recommendedName>
        <fullName evidence="5">Histone-lysine N-methyltransferase SET9</fullName>
        <ecNumber evidence="12">2.1.1.372</ecNumber>
    </recommendedName>
    <alternativeName>
        <fullName evidence="4">Histone-lysine N-methyltransferase set9</fullName>
    </alternativeName>
    <alternativeName>
        <fullName evidence="13">SET domain protein 9</fullName>
    </alternativeName>
</protein>
<dbReference type="InterPro" id="IPR001214">
    <property type="entry name" value="SET_dom"/>
</dbReference>
<dbReference type="PANTHER" id="PTHR12977">
    <property type="entry name" value="SUPPRESSOR OF VARIEGATION 4-20-RELATED"/>
    <property type="match status" value="1"/>
</dbReference>
<reference evidence="17" key="1">
    <citation type="submission" date="2021-09" db="EMBL/GenBank/DDBJ databases">
        <title>A high-quality genome of the endoparasitic fungus Hirsutella rhossiliensis with a comparison of Hirsutella genomes reveals transposable elements contributing to genome size variation.</title>
        <authorList>
            <person name="Lin R."/>
            <person name="Jiao Y."/>
            <person name="Sun X."/>
            <person name="Ling J."/>
            <person name="Xie B."/>
            <person name="Cheng X."/>
        </authorList>
    </citation>
    <scope>NUCLEOTIDE SEQUENCE</scope>
    <source>
        <strain evidence="17">HR02</strain>
    </source>
</reference>
<dbReference type="SMART" id="SM00317">
    <property type="entry name" value="SET"/>
    <property type="match status" value="1"/>
</dbReference>
<feature type="compositionally biased region" description="Acidic residues" evidence="15">
    <location>
        <begin position="271"/>
        <end position="280"/>
    </location>
</feature>
<keyword evidence="6" id="KW-0158">Chromosome</keyword>
<organism evidence="17 18">
    <name type="scientific">Hirsutella rhossiliensis</name>
    <dbReference type="NCBI Taxonomy" id="111463"/>
    <lineage>
        <taxon>Eukaryota</taxon>
        <taxon>Fungi</taxon>
        <taxon>Dikarya</taxon>
        <taxon>Ascomycota</taxon>
        <taxon>Pezizomycotina</taxon>
        <taxon>Sordariomycetes</taxon>
        <taxon>Hypocreomycetidae</taxon>
        <taxon>Hypocreales</taxon>
        <taxon>Ophiocordycipitaceae</taxon>
        <taxon>Hirsutella</taxon>
    </lineage>
</organism>
<dbReference type="InterPro" id="IPR039977">
    <property type="entry name" value="Suv4-20/Set9"/>
</dbReference>
<comment type="caution">
    <text evidence="17">The sequence shown here is derived from an EMBL/GenBank/DDBJ whole genome shotgun (WGS) entry which is preliminary data.</text>
</comment>
<proteinExistence type="predicted"/>
<evidence type="ECO:0000256" key="7">
    <source>
        <dbReference type="ARBA" id="ARBA00022603"/>
    </source>
</evidence>
<dbReference type="OrthoDB" id="6627536at2759"/>
<comment type="subcellular location">
    <subcellularLocation>
        <location evidence="3">Chromosome</location>
    </subcellularLocation>
    <subcellularLocation>
        <location evidence="2">Nucleus</location>
    </subcellularLocation>
</comment>
<evidence type="ECO:0000256" key="9">
    <source>
        <dbReference type="ARBA" id="ARBA00022691"/>
    </source>
</evidence>
<dbReference type="CDD" id="cd10524">
    <property type="entry name" value="SET_Suv4-20-like"/>
    <property type="match status" value="1"/>
</dbReference>
<dbReference type="GO" id="GO:0140943">
    <property type="term" value="F:histone H4K20 trimethyltransferase activity"/>
    <property type="evidence" value="ECO:0007669"/>
    <property type="project" value="UniProtKB-EC"/>
</dbReference>
<dbReference type="Pfam" id="PF00856">
    <property type="entry name" value="SET"/>
    <property type="match status" value="1"/>
</dbReference>
<accession>A0A9P8N308</accession>